<dbReference type="RefSeq" id="WP_344688325.1">
    <property type="nucleotide sequence ID" value="NZ_BAAAVV010000003.1"/>
</dbReference>
<dbReference type="InterPro" id="IPR020845">
    <property type="entry name" value="AMP-binding_CS"/>
</dbReference>
<proteinExistence type="inferred from homology"/>
<comment type="similarity">
    <text evidence="1">Belongs to the ATP-dependent AMP-binding enzyme family.</text>
</comment>
<dbReference type="PANTHER" id="PTHR43201:SF5">
    <property type="entry name" value="MEDIUM-CHAIN ACYL-COA LIGASE ACSF2, MITOCHONDRIAL"/>
    <property type="match status" value="1"/>
</dbReference>
<dbReference type="Gene3D" id="3.30.300.30">
    <property type="match status" value="1"/>
</dbReference>
<comment type="caution">
    <text evidence="5">The sequence shown here is derived from an EMBL/GenBank/DDBJ whole genome shotgun (WGS) entry which is preliminary data.</text>
</comment>
<evidence type="ECO:0000313" key="6">
    <source>
        <dbReference type="Proteomes" id="UP001499924"/>
    </source>
</evidence>
<dbReference type="SUPFAM" id="SSF56801">
    <property type="entry name" value="Acetyl-CoA synthetase-like"/>
    <property type="match status" value="1"/>
</dbReference>
<reference evidence="6" key="1">
    <citation type="journal article" date="2019" name="Int. J. Syst. Evol. Microbiol.">
        <title>The Global Catalogue of Microorganisms (GCM) 10K type strain sequencing project: providing services to taxonomists for standard genome sequencing and annotation.</title>
        <authorList>
            <consortium name="The Broad Institute Genomics Platform"/>
            <consortium name="The Broad Institute Genome Sequencing Center for Infectious Disease"/>
            <person name="Wu L."/>
            <person name="Ma J."/>
        </authorList>
    </citation>
    <scope>NUCLEOTIDE SEQUENCE [LARGE SCALE GENOMIC DNA]</scope>
    <source>
        <strain evidence="6">JCM 15614</strain>
    </source>
</reference>
<feature type="domain" description="AMP-binding enzyme C-terminal" evidence="4">
    <location>
        <begin position="406"/>
        <end position="482"/>
    </location>
</feature>
<dbReference type="InterPro" id="IPR045851">
    <property type="entry name" value="AMP-bd_C_sf"/>
</dbReference>
<protein>
    <submittedName>
        <fullName evidence="5">Long-chain fatty acid--CoA ligase</fullName>
    </submittedName>
</protein>
<accession>A0ABP6P490</accession>
<dbReference type="PROSITE" id="PS00455">
    <property type="entry name" value="AMP_BINDING"/>
    <property type="match status" value="1"/>
</dbReference>
<keyword evidence="6" id="KW-1185">Reference proteome</keyword>
<keyword evidence="2 5" id="KW-0436">Ligase</keyword>
<evidence type="ECO:0000259" key="4">
    <source>
        <dbReference type="Pfam" id="PF13193"/>
    </source>
</evidence>
<dbReference type="InterPro" id="IPR025110">
    <property type="entry name" value="AMP-bd_C"/>
</dbReference>
<feature type="domain" description="AMP-dependent synthetase/ligase" evidence="3">
    <location>
        <begin position="8"/>
        <end position="356"/>
    </location>
</feature>
<dbReference type="Proteomes" id="UP001499924">
    <property type="component" value="Unassembled WGS sequence"/>
</dbReference>
<evidence type="ECO:0000259" key="3">
    <source>
        <dbReference type="Pfam" id="PF00501"/>
    </source>
</evidence>
<evidence type="ECO:0000256" key="2">
    <source>
        <dbReference type="ARBA" id="ARBA00022598"/>
    </source>
</evidence>
<name>A0ABP6P490_9ACTN</name>
<evidence type="ECO:0000313" key="5">
    <source>
        <dbReference type="EMBL" id="GAA3165075.1"/>
    </source>
</evidence>
<gene>
    <name evidence="5" type="ORF">GCM10010531_16880</name>
</gene>
<sequence length="495" mass="53660">MQIGSLIRTTARRYRDRPALTCDGRTVSFTEFDQATDRVGSALLASGLAPGDRVGVLLPNGLEGLVVYYGLAKSGLVRVPLNHRETPDEWAYKLTDSGARGLVAGDDLVGGTSLDAPDLAVVHGSDWLDRTCWSGPVEICDVPRDVEAPYRFGYTGGTTGRPKGAVLTMRGEHAELAHFLVDLLPDVGPDDVMLHAAPVIHASGAFFLPHYVRGAHNVVMSRFTPSDYLEELQRTRATATFLVPTMIAMTVDDPSVADLSVPALRRLCWGASPIPPSVAERAQQAFGRVLAQTYGQAEAPMAITLLQPDEHDRVGSAGRAYTLVEVRVVDDEDREVPTGEAGEVVTRGQHVMSGYWNRPEATAETLRGGWLHTGDIGRMDDEGFLYLVDRRNDVIISGGSNVYPREVEDVLTGHPAVREAAVVGLPDERWGETVHAVVSLRPGVPAPTQEELLAYAGQRIAGYKKPRSLAVWEDLPKSPAGKILRRSVRDAERPG</sequence>
<dbReference type="PANTHER" id="PTHR43201">
    <property type="entry name" value="ACYL-COA SYNTHETASE"/>
    <property type="match status" value="1"/>
</dbReference>
<dbReference type="Pfam" id="PF13193">
    <property type="entry name" value="AMP-binding_C"/>
    <property type="match status" value="1"/>
</dbReference>
<organism evidence="5 6">
    <name type="scientific">Blastococcus jejuensis</name>
    <dbReference type="NCBI Taxonomy" id="351224"/>
    <lineage>
        <taxon>Bacteria</taxon>
        <taxon>Bacillati</taxon>
        <taxon>Actinomycetota</taxon>
        <taxon>Actinomycetes</taxon>
        <taxon>Geodermatophilales</taxon>
        <taxon>Geodermatophilaceae</taxon>
        <taxon>Blastococcus</taxon>
    </lineage>
</organism>
<dbReference type="InterPro" id="IPR000873">
    <property type="entry name" value="AMP-dep_synth/lig_dom"/>
</dbReference>
<dbReference type="Pfam" id="PF00501">
    <property type="entry name" value="AMP-binding"/>
    <property type="match status" value="1"/>
</dbReference>
<dbReference type="GO" id="GO:0016874">
    <property type="term" value="F:ligase activity"/>
    <property type="evidence" value="ECO:0007669"/>
    <property type="project" value="UniProtKB-KW"/>
</dbReference>
<dbReference type="Gene3D" id="3.40.50.12780">
    <property type="entry name" value="N-terminal domain of ligase-like"/>
    <property type="match status" value="1"/>
</dbReference>
<dbReference type="EMBL" id="BAAAVV010000003">
    <property type="protein sequence ID" value="GAA3165075.1"/>
    <property type="molecule type" value="Genomic_DNA"/>
</dbReference>
<dbReference type="InterPro" id="IPR042099">
    <property type="entry name" value="ANL_N_sf"/>
</dbReference>
<evidence type="ECO:0000256" key="1">
    <source>
        <dbReference type="ARBA" id="ARBA00006432"/>
    </source>
</evidence>